<protein>
    <submittedName>
        <fullName evidence="1">14296_t:CDS:1</fullName>
    </submittedName>
</protein>
<dbReference type="AlphaFoldDB" id="A0A9N9HWM0"/>
<comment type="caution">
    <text evidence="1">The sequence shown here is derived from an EMBL/GenBank/DDBJ whole genome shotgun (WGS) entry which is preliminary data.</text>
</comment>
<accession>A0A9N9HWM0</accession>
<dbReference type="Proteomes" id="UP000789570">
    <property type="component" value="Unassembled WGS sequence"/>
</dbReference>
<evidence type="ECO:0000313" key="1">
    <source>
        <dbReference type="EMBL" id="CAG8709110.1"/>
    </source>
</evidence>
<sequence length="69" mass="7914">DNNDTVRKRDKRIQSLKYLTDELYKLVKEGIIPQVLSAIQEMENDPIFQDIITFIPVVGTSYKLISSAT</sequence>
<name>A0A9N9HWM0_9GLOM</name>
<dbReference type="EMBL" id="CAJVPQ010008701">
    <property type="protein sequence ID" value="CAG8709110.1"/>
    <property type="molecule type" value="Genomic_DNA"/>
</dbReference>
<organism evidence="1 2">
    <name type="scientific">Funneliformis caledonium</name>
    <dbReference type="NCBI Taxonomy" id="1117310"/>
    <lineage>
        <taxon>Eukaryota</taxon>
        <taxon>Fungi</taxon>
        <taxon>Fungi incertae sedis</taxon>
        <taxon>Mucoromycota</taxon>
        <taxon>Glomeromycotina</taxon>
        <taxon>Glomeromycetes</taxon>
        <taxon>Glomerales</taxon>
        <taxon>Glomeraceae</taxon>
        <taxon>Funneliformis</taxon>
    </lineage>
</organism>
<proteinExistence type="predicted"/>
<gene>
    <name evidence="1" type="ORF">FCALED_LOCUS13832</name>
</gene>
<keyword evidence="2" id="KW-1185">Reference proteome</keyword>
<feature type="non-terminal residue" evidence="1">
    <location>
        <position position="69"/>
    </location>
</feature>
<evidence type="ECO:0000313" key="2">
    <source>
        <dbReference type="Proteomes" id="UP000789570"/>
    </source>
</evidence>
<reference evidence="1" key="1">
    <citation type="submission" date="2021-06" db="EMBL/GenBank/DDBJ databases">
        <authorList>
            <person name="Kallberg Y."/>
            <person name="Tangrot J."/>
            <person name="Rosling A."/>
        </authorList>
    </citation>
    <scope>NUCLEOTIDE SEQUENCE</scope>
    <source>
        <strain evidence="1">UK204</strain>
    </source>
</reference>